<dbReference type="SUPFAM" id="SSF81585">
    <property type="entry name" value="PsbU/PolX domain-like"/>
    <property type="match status" value="1"/>
</dbReference>
<evidence type="ECO:0000313" key="2">
    <source>
        <dbReference type="EMBL" id="KKS59557.1"/>
    </source>
</evidence>
<evidence type="ECO:0000313" key="3">
    <source>
        <dbReference type="Proteomes" id="UP000034678"/>
    </source>
</evidence>
<dbReference type="GO" id="GO:0015627">
    <property type="term" value="C:type II protein secretion system complex"/>
    <property type="evidence" value="ECO:0007669"/>
    <property type="project" value="TreeGrafter"/>
</dbReference>
<dbReference type="InterPro" id="IPR051675">
    <property type="entry name" value="Endo/Exo/Phosphatase_dom_1"/>
</dbReference>
<dbReference type="Proteomes" id="UP000034678">
    <property type="component" value="Unassembled WGS sequence"/>
</dbReference>
<feature type="domain" description="Soluble ligand binding" evidence="1">
    <location>
        <begin position="51"/>
        <end position="84"/>
    </location>
</feature>
<protein>
    <submittedName>
        <fullName evidence="2">ComEA protein</fullName>
    </submittedName>
</protein>
<dbReference type="Pfam" id="PF12836">
    <property type="entry name" value="HHH_3"/>
    <property type="match status" value="1"/>
</dbReference>
<dbReference type="PANTHER" id="PTHR21180">
    <property type="entry name" value="ENDONUCLEASE/EXONUCLEASE/PHOSPHATASE FAMILY DOMAIN-CONTAINING PROTEIN 1"/>
    <property type="match status" value="1"/>
</dbReference>
<dbReference type="Gene3D" id="1.10.150.320">
    <property type="entry name" value="Photosystem II 12 kDa extrinsic protein"/>
    <property type="match status" value="1"/>
</dbReference>
<dbReference type="GO" id="GO:0015628">
    <property type="term" value="P:protein secretion by the type II secretion system"/>
    <property type="evidence" value="ECO:0007669"/>
    <property type="project" value="TreeGrafter"/>
</dbReference>
<accession>A0A0G1AES0</accession>
<dbReference type="AlphaFoldDB" id="A0A0G1AES0"/>
<reference evidence="2 3" key="1">
    <citation type="journal article" date="2015" name="Nature">
        <title>rRNA introns, odd ribosomes, and small enigmatic genomes across a large radiation of phyla.</title>
        <authorList>
            <person name="Brown C.T."/>
            <person name="Hug L.A."/>
            <person name="Thomas B.C."/>
            <person name="Sharon I."/>
            <person name="Castelle C.J."/>
            <person name="Singh A."/>
            <person name="Wilkins M.J."/>
            <person name="Williams K.H."/>
            <person name="Banfield J.F."/>
        </authorList>
    </citation>
    <scope>NUCLEOTIDE SEQUENCE [LARGE SCALE GENOMIC DNA]</scope>
</reference>
<sequence>MFSNRVVIISTVILAFVAGYFVSQLYPVFYSGTDPDNAVENICNDTINIGVEITGAVTNPGVYDLAEGSRMIDAIKTAGDFTSDYDYYWVSKNVNLSQILKDEQKIFIPFEALGYSVNQGSCSQEIFASLQPTSVVESSNSSPEVAGTTTQAAGKVNVNTATFDELDALPGIGATYAGKIVANRPYSGVEELKEKSQITNSVYEKIKDLITF</sequence>
<dbReference type="EMBL" id="LCDU01000020">
    <property type="protein sequence ID" value="KKS59557.1"/>
    <property type="molecule type" value="Genomic_DNA"/>
</dbReference>
<organism evidence="2 3">
    <name type="scientific">candidate division WWE3 bacterium GW2011_GWF2_42_42</name>
    <dbReference type="NCBI Taxonomy" id="1619142"/>
    <lineage>
        <taxon>Bacteria</taxon>
        <taxon>Katanobacteria</taxon>
    </lineage>
</organism>
<dbReference type="Pfam" id="PF10531">
    <property type="entry name" value="SLBB"/>
    <property type="match status" value="1"/>
</dbReference>
<dbReference type="InterPro" id="IPR019554">
    <property type="entry name" value="Soluble_ligand-bd"/>
</dbReference>
<dbReference type="Gene3D" id="3.10.560.10">
    <property type="entry name" value="Outer membrane lipoprotein wza domain like"/>
    <property type="match status" value="1"/>
</dbReference>
<name>A0A0G1AES0_UNCKA</name>
<comment type="caution">
    <text evidence="2">The sequence shown here is derived from an EMBL/GenBank/DDBJ whole genome shotgun (WGS) entry which is preliminary data.</text>
</comment>
<evidence type="ECO:0000259" key="1">
    <source>
        <dbReference type="Pfam" id="PF10531"/>
    </source>
</evidence>
<dbReference type="STRING" id="1619142.UV26_C0020G0002"/>
<gene>
    <name evidence="2" type="ORF">UV26_C0020G0002</name>
</gene>
<proteinExistence type="predicted"/>
<dbReference type="PANTHER" id="PTHR21180:SF32">
    <property type="entry name" value="ENDONUCLEASE_EXONUCLEASE_PHOSPHATASE FAMILY DOMAIN-CONTAINING PROTEIN 1"/>
    <property type="match status" value="1"/>
</dbReference>